<evidence type="ECO:0000256" key="3">
    <source>
        <dbReference type="ARBA" id="ARBA00022729"/>
    </source>
</evidence>
<proteinExistence type="inferred from homology"/>
<dbReference type="PROSITE" id="PS51257">
    <property type="entry name" value="PROKAR_LIPOPROTEIN"/>
    <property type="match status" value="1"/>
</dbReference>
<gene>
    <name evidence="7" type="ORF">HOP52_18390</name>
</gene>
<sequence length="43" mass="4620">MKRILAVMLISLFTLSLLSGCNTIRGAGQDIERGGEAIQRSAE</sequence>
<dbReference type="Pfam" id="PF08085">
    <property type="entry name" value="Entericidin"/>
    <property type="match status" value="1"/>
</dbReference>
<protein>
    <submittedName>
        <fullName evidence="7">Entericidin A/B family lipoprotein</fullName>
    </submittedName>
</protein>
<organism evidence="7 8">
    <name type="scientific">Billgrantia campisalis</name>
    <dbReference type="NCBI Taxonomy" id="74661"/>
    <lineage>
        <taxon>Bacteria</taxon>
        <taxon>Pseudomonadati</taxon>
        <taxon>Pseudomonadota</taxon>
        <taxon>Gammaproteobacteria</taxon>
        <taxon>Oceanospirillales</taxon>
        <taxon>Halomonadaceae</taxon>
        <taxon>Billgrantia</taxon>
    </lineage>
</organism>
<evidence type="ECO:0000256" key="2">
    <source>
        <dbReference type="ARBA" id="ARBA00022475"/>
    </source>
</evidence>
<keyword evidence="5" id="KW-0564">Palmitate</keyword>
<name>A0ABS9PEN7_9GAMM</name>
<reference evidence="7 8" key="1">
    <citation type="submission" date="2020-05" db="EMBL/GenBank/DDBJ databases">
        <title>Comparative genomic analysis of denitrifying bacteria from Halomonas genus.</title>
        <authorList>
            <person name="Wang L."/>
            <person name="Shao Z."/>
        </authorList>
    </citation>
    <scope>NUCLEOTIDE SEQUENCE [LARGE SCALE GENOMIC DNA]</scope>
    <source>
        <strain evidence="7 8">A4</strain>
    </source>
</reference>
<keyword evidence="3" id="KW-0732">Signal</keyword>
<keyword evidence="4" id="KW-0472">Membrane</keyword>
<evidence type="ECO:0000256" key="1">
    <source>
        <dbReference type="ARBA" id="ARBA00010296"/>
    </source>
</evidence>
<dbReference type="EMBL" id="JABFUC010000020">
    <property type="protein sequence ID" value="MCG6659722.1"/>
    <property type="molecule type" value="Genomic_DNA"/>
</dbReference>
<keyword evidence="6 7" id="KW-0449">Lipoprotein</keyword>
<dbReference type="Proteomes" id="UP000814385">
    <property type="component" value="Unassembled WGS sequence"/>
</dbReference>
<comment type="similarity">
    <text evidence="1">Belongs to the EcnA/EcnB lipoprotein family.</text>
</comment>
<accession>A0ABS9PEN7</accession>
<evidence type="ECO:0000313" key="7">
    <source>
        <dbReference type="EMBL" id="MCG6659722.1"/>
    </source>
</evidence>
<evidence type="ECO:0000256" key="6">
    <source>
        <dbReference type="ARBA" id="ARBA00023288"/>
    </source>
</evidence>
<evidence type="ECO:0000313" key="8">
    <source>
        <dbReference type="Proteomes" id="UP000814385"/>
    </source>
</evidence>
<keyword evidence="2" id="KW-1003">Cell membrane</keyword>
<dbReference type="InterPro" id="IPR012556">
    <property type="entry name" value="Entericidin"/>
</dbReference>
<keyword evidence="8" id="KW-1185">Reference proteome</keyword>
<comment type="caution">
    <text evidence="7">The sequence shown here is derived from an EMBL/GenBank/DDBJ whole genome shotgun (WGS) entry which is preliminary data.</text>
</comment>
<dbReference type="RefSeq" id="WP_238978986.1">
    <property type="nucleotide sequence ID" value="NZ_JABFUC010000020.1"/>
</dbReference>
<evidence type="ECO:0000256" key="4">
    <source>
        <dbReference type="ARBA" id="ARBA00023136"/>
    </source>
</evidence>
<evidence type="ECO:0000256" key="5">
    <source>
        <dbReference type="ARBA" id="ARBA00023139"/>
    </source>
</evidence>